<feature type="region of interest" description="Disordered" evidence="1">
    <location>
        <begin position="39"/>
        <end position="58"/>
    </location>
</feature>
<dbReference type="InterPro" id="IPR027417">
    <property type="entry name" value="P-loop_NTPase"/>
</dbReference>
<dbReference type="InterPro" id="IPR045455">
    <property type="entry name" value="NrS-1_pol-like_helicase"/>
</dbReference>
<organism evidence="3 4">
    <name type="scientific">Psychrobacter faecalis</name>
    <dbReference type="NCBI Taxonomy" id="180588"/>
    <lineage>
        <taxon>Bacteria</taxon>
        <taxon>Pseudomonadati</taxon>
        <taxon>Pseudomonadota</taxon>
        <taxon>Gammaproteobacteria</taxon>
        <taxon>Moraxellales</taxon>
        <taxon>Moraxellaceae</taxon>
        <taxon>Psychrobacter</taxon>
    </lineage>
</organism>
<dbReference type="RefSeq" id="WP_305936110.1">
    <property type="nucleotide sequence ID" value="NZ_JAVAJI010000028.1"/>
</dbReference>
<proteinExistence type="predicted"/>
<dbReference type="Gene3D" id="3.40.50.300">
    <property type="entry name" value="P-loop containing nucleotide triphosphate hydrolases"/>
    <property type="match status" value="1"/>
</dbReference>
<sequence>MQGKQHTDFNDLAAASGLNEVARQIKHALENKSIVTQAANDDQANNTAPTTQHNGNVPADVEQEMRLAAMLKRYAQITDIGKVTNKVYDTEQKIEYTKTQFANEIGNKKLAARWWETKHRKIAKSEVAKDLDVMMAVEAQSMFQRYFLIYGTKEVWDDVERIRLPVDTIKLARPNEYEIWLKSEARITIKADNIWFDPTRTKTPKHDKDIAINTFDGLPLKPIETDIKDAAKMCKPITDLLLHLCEGKQEVYEWVLRWLAIPLQQPGTKLDTALIFHGEVQGAGKSLFFDRIMSRIYGDYAVTLGQGQLDSQYNDWVSNKLYALFEEIFSGSDSYSQMGMVKQLVTGNTIYISKKFMSGWQQDNFVNAIFLSNNMKPLALEQNDRRHVVCYPQQKIPAPILNDVAAALSDTDDKMLRAFYTLLLMTDLKDQTAHTPAIMTQSKREVIRLSQPNWEVFYDDWSNNNLEIPYCCCLSSDLYFVYRQWCQRGGERPTSETKLMTYIGRREAKSRLKYRTPNMNTAKQAMVLAIAMPTSYPADKFGSQQDWIGGQIHRFKLAINSVYDPKQ</sequence>
<evidence type="ECO:0000313" key="4">
    <source>
        <dbReference type="Proteomes" id="UP001228171"/>
    </source>
</evidence>
<gene>
    <name evidence="3" type="ORF">Q8P09_12605</name>
</gene>
<protein>
    <submittedName>
        <fullName evidence="3">DUF5906 domain-containing protein</fullName>
    </submittedName>
</protein>
<accession>A0ABT9HJG0</accession>
<evidence type="ECO:0000256" key="1">
    <source>
        <dbReference type="SAM" id="MobiDB-lite"/>
    </source>
</evidence>
<feature type="compositionally biased region" description="Low complexity" evidence="1">
    <location>
        <begin position="39"/>
        <end position="51"/>
    </location>
</feature>
<dbReference type="EMBL" id="JAVAJI010000028">
    <property type="protein sequence ID" value="MDP4545917.1"/>
    <property type="molecule type" value="Genomic_DNA"/>
</dbReference>
<feature type="domain" description="NrS-1 polymerase-like helicase" evidence="2">
    <location>
        <begin position="276"/>
        <end position="386"/>
    </location>
</feature>
<name>A0ABT9HJG0_9GAMM</name>
<reference evidence="3 4" key="1">
    <citation type="submission" date="2023-08" db="EMBL/GenBank/DDBJ databases">
        <authorList>
            <person name="Kumar R."/>
        </authorList>
    </citation>
    <scope>NUCLEOTIDE SEQUENCE [LARGE SCALE GENOMIC DNA]</scope>
    <source>
        <strain evidence="3 4">LUR13</strain>
    </source>
</reference>
<dbReference type="Pfam" id="PF19263">
    <property type="entry name" value="DUF5906"/>
    <property type="match status" value="1"/>
</dbReference>
<evidence type="ECO:0000313" key="3">
    <source>
        <dbReference type="EMBL" id="MDP4545917.1"/>
    </source>
</evidence>
<dbReference type="Proteomes" id="UP001228171">
    <property type="component" value="Unassembled WGS sequence"/>
</dbReference>
<keyword evidence="4" id="KW-1185">Reference proteome</keyword>
<evidence type="ECO:0000259" key="2">
    <source>
        <dbReference type="Pfam" id="PF19263"/>
    </source>
</evidence>
<comment type="caution">
    <text evidence="3">The sequence shown here is derived from an EMBL/GenBank/DDBJ whole genome shotgun (WGS) entry which is preliminary data.</text>
</comment>